<feature type="non-terminal residue" evidence="2">
    <location>
        <position position="211"/>
    </location>
</feature>
<dbReference type="AlphaFoldDB" id="A0A813FWQ4"/>
<organism evidence="2 3">
    <name type="scientific">Polarella glacialis</name>
    <name type="common">Dinoflagellate</name>
    <dbReference type="NCBI Taxonomy" id="89957"/>
    <lineage>
        <taxon>Eukaryota</taxon>
        <taxon>Sar</taxon>
        <taxon>Alveolata</taxon>
        <taxon>Dinophyceae</taxon>
        <taxon>Suessiales</taxon>
        <taxon>Suessiaceae</taxon>
        <taxon>Polarella</taxon>
    </lineage>
</organism>
<feature type="region of interest" description="Disordered" evidence="1">
    <location>
        <begin position="151"/>
        <end position="178"/>
    </location>
</feature>
<keyword evidence="3" id="KW-1185">Reference proteome</keyword>
<reference evidence="2" key="1">
    <citation type="submission" date="2021-02" db="EMBL/GenBank/DDBJ databases">
        <authorList>
            <person name="Dougan E. K."/>
            <person name="Rhodes N."/>
            <person name="Thang M."/>
            <person name="Chan C."/>
        </authorList>
    </citation>
    <scope>NUCLEOTIDE SEQUENCE</scope>
</reference>
<dbReference type="EMBL" id="CAJNNV010026543">
    <property type="protein sequence ID" value="CAE8618460.1"/>
    <property type="molecule type" value="Genomic_DNA"/>
</dbReference>
<dbReference type="Proteomes" id="UP000654075">
    <property type="component" value="Unassembled WGS sequence"/>
</dbReference>
<sequence length="211" mass="22967">MQTDTEPLPQQQSRDASIKSTICEPLSSLKYNSSRANNSYIASMNTTKFKMWSTTDAGASIASAEESLEALEARVLAKLRQRPGIWEQVPASALSPAHARPAVASSARCEQSLATPGSLLQEAEALNQSISFEDYPGEDWAAVGRPFSFGDLAGSGEQETPLGASALENSPPPLWSRPPAWTVLPKRRIEEMLKAVTTQITLRWRSAQSYE</sequence>
<accession>A0A813FWQ4</accession>
<comment type="caution">
    <text evidence="2">The sequence shown here is derived from an EMBL/GenBank/DDBJ whole genome shotgun (WGS) entry which is preliminary data.</text>
</comment>
<name>A0A813FWQ4_POLGL</name>
<gene>
    <name evidence="2" type="ORF">PGLA1383_LOCUS36079</name>
</gene>
<evidence type="ECO:0000313" key="3">
    <source>
        <dbReference type="Proteomes" id="UP000654075"/>
    </source>
</evidence>
<evidence type="ECO:0000256" key="1">
    <source>
        <dbReference type="SAM" id="MobiDB-lite"/>
    </source>
</evidence>
<proteinExistence type="predicted"/>
<evidence type="ECO:0000313" key="2">
    <source>
        <dbReference type="EMBL" id="CAE8618460.1"/>
    </source>
</evidence>
<protein>
    <submittedName>
        <fullName evidence="2">Uncharacterized protein</fullName>
    </submittedName>
</protein>